<feature type="transmembrane region" description="Helical" evidence="1">
    <location>
        <begin position="107"/>
        <end position="125"/>
    </location>
</feature>
<keyword evidence="1" id="KW-1133">Transmembrane helix</keyword>
<keyword evidence="3" id="KW-0012">Acyltransferase</keyword>
<proteinExistence type="predicted"/>
<organism evidence="3 4">
    <name type="scientific">Deminuibacter soli</name>
    <dbReference type="NCBI Taxonomy" id="2291815"/>
    <lineage>
        <taxon>Bacteria</taxon>
        <taxon>Pseudomonadati</taxon>
        <taxon>Bacteroidota</taxon>
        <taxon>Chitinophagia</taxon>
        <taxon>Chitinophagales</taxon>
        <taxon>Chitinophagaceae</taxon>
        <taxon>Deminuibacter</taxon>
    </lineage>
</organism>
<keyword evidence="1" id="KW-0472">Membrane</keyword>
<feature type="transmembrane region" description="Helical" evidence="1">
    <location>
        <begin position="207"/>
        <end position="227"/>
    </location>
</feature>
<feature type="transmembrane region" description="Helical" evidence="1">
    <location>
        <begin position="155"/>
        <end position="178"/>
    </location>
</feature>
<keyword evidence="3" id="KW-0808">Transferase</keyword>
<dbReference type="EMBL" id="QTJU01000004">
    <property type="protein sequence ID" value="RFM27784.1"/>
    <property type="molecule type" value="Genomic_DNA"/>
</dbReference>
<keyword evidence="1" id="KW-0812">Transmembrane</keyword>
<dbReference type="AlphaFoldDB" id="A0A3E1NIY6"/>
<dbReference type="GO" id="GO:0016747">
    <property type="term" value="F:acyltransferase activity, transferring groups other than amino-acyl groups"/>
    <property type="evidence" value="ECO:0007669"/>
    <property type="project" value="InterPro"/>
</dbReference>
<dbReference type="InterPro" id="IPR002656">
    <property type="entry name" value="Acyl_transf_3_dom"/>
</dbReference>
<evidence type="ECO:0000313" key="3">
    <source>
        <dbReference type="EMBL" id="RFM27784.1"/>
    </source>
</evidence>
<dbReference type="GO" id="GO:0016020">
    <property type="term" value="C:membrane"/>
    <property type="evidence" value="ECO:0007669"/>
    <property type="project" value="TreeGrafter"/>
</dbReference>
<protein>
    <submittedName>
        <fullName evidence="3">Acyltransferase</fullName>
    </submittedName>
</protein>
<keyword evidence="4" id="KW-1185">Reference proteome</keyword>
<dbReference type="GO" id="GO:0000271">
    <property type="term" value="P:polysaccharide biosynthetic process"/>
    <property type="evidence" value="ECO:0007669"/>
    <property type="project" value="TreeGrafter"/>
</dbReference>
<feature type="domain" description="Acyltransferase 3" evidence="2">
    <location>
        <begin position="7"/>
        <end position="310"/>
    </location>
</feature>
<sequence length="335" mass="38596">MIKPGMLRFLLALIVAVGHAVPGWVFLGYFAVICFFILSGYWISSLFHRQYTQEQHPLFVFYTSRLWRLVPTLLLFTIAALVMQALFDRSFMLQVQQLSGFAQTRFWLSHVFVFGLALLKFRLLGPAWSLDIELQFYGVFPLLYLCVSRFGKRGLLSLALLSALAYLFIRCLPVLQFSFIKPTFLYYSPFFLAGMLLYWWPVVCSRYIVLVCNLALLVITALLYAQVLPRSSALINEIMAVLMIPLISNCVTRKSDAKDAWLGNISYVLYLAHWLWIIPYRQWVTANTGAQVLLFCAYLLLTGITSYVAYRYFDAKVNRARKRWMARQAALVSGE</sequence>
<evidence type="ECO:0000313" key="4">
    <source>
        <dbReference type="Proteomes" id="UP000261284"/>
    </source>
</evidence>
<feature type="transmembrane region" description="Helical" evidence="1">
    <location>
        <begin position="184"/>
        <end position="200"/>
    </location>
</feature>
<gene>
    <name evidence="3" type="ORF">DXN05_13880</name>
</gene>
<name>A0A3E1NIY6_9BACT</name>
<evidence type="ECO:0000259" key="2">
    <source>
        <dbReference type="Pfam" id="PF01757"/>
    </source>
</evidence>
<reference evidence="3 4" key="1">
    <citation type="submission" date="2018-08" db="EMBL/GenBank/DDBJ databases">
        <title>Chitinophagaceae sp. K23C18032701, a novel bacterium isolated from forest soil.</title>
        <authorList>
            <person name="Wang C."/>
        </authorList>
    </citation>
    <scope>NUCLEOTIDE SEQUENCE [LARGE SCALE GENOMIC DNA]</scope>
    <source>
        <strain evidence="3 4">K23C18032701</strain>
    </source>
</reference>
<dbReference type="Pfam" id="PF01757">
    <property type="entry name" value="Acyl_transf_3"/>
    <property type="match status" value="1"/>
</dbReference>
<feature type="transmembrane region" description="Helical" evidence="1">
    <location>
        <begin position="233"/>
        <end position="252"/>
    </location>
</feature>
<feature type="transmembrane region" description="Helical" evidence="1">
    <location>
        <begin position="261"/>
        <end position="280"/>
    </location>
</feature>
<feature type="transmembrane region" description="Helical" evidence="1">
    <location>
        <begin position="30"/>
        <end position="48"/>
    </location>
</feature>
<dbReference type="PANTHER" id="PTHR23028">
    <property type="entry name" value="ACETYLTRANSFERASE"/>
    <property type="match status" value="1"/>
</dbReference>
<feature type="transmembrane region" description="Helical" evidence="1">
    <location>
        <begin position="69"/>
        <end position="87"/>
    </location>
</feature>
<evidence type="ECO:0000256" key="1">
    <source>
        <dbReference type="SAM" id="Phobius"/>
    </source>
</evidence>
<dbReference type="InterPro" id="IPR050879">
    <property type="entry name" value="Acyltransferase_3"/>
</dbReference>
<dbReference type="Proteomes" id="UP000261284">
    <property type="component" value="Unassembled WGS sequence"/>
</dbReference>
<accession>A0A3E1NIY6</accession>
<feature type="transmembrane region" description="Helical" evidence="1">
    <location>
        <begin position="292"/>
        <end position="313"/>
    </location>
</feature>
<comment type="caution">
    <text evidence="3">The sequence shown here is derived from an EMBL/GenBank/DDBJ whole genome shotgun (WGS) entry which is preliminary data.</text>
</comment>
<dbReference type="PANTHER" id="PTHR23028:SF53">
    <property type="entry name" value="ACYL_TRANSF_3 DOMAIN-CONTAINING PROTEIN"/>
    <property type="match status" value="1"/>
</dbReference>